<dbReference type="OrthoDB" id="6436959at2759"/>
<sequence>MEVKFTDEDIIRVASHTDQSTGVTMTVPLFHVRLLPNAVPSKFPNCPSYVSGSYENRVP</sequence>
<proteinExistence type="predicted"/>
<name>A0A9J6FIP9_HAELO</name>
<dbReference type="Proteomes" id="UP000821853">
    <property type="component" value="Chromosome 1"/>
</dbReference>
<keyword evidence="2" id="KW-1185">Reference proteome</keyword>
<protein>
    <submittedName>
        <fullName evidence="1">Uncharacterized protein</fullName>
    </submittedName>
</protein>
<reference evidence="1 2" key="1">
    <citation type="journal article" date="2020" name="Cell">
        <title>Large-Scale Comparative Analyses of Tick Genomes Elucidate Their Genetic Diversity and Vector Capacities.</title>
        <authorList>
            <consortium name="Tick Genome and Microbiome Consortium (TIGMIC)"/>
            <person name="Jia N."/>
            <person name="Wang J."/>
            <person name="Shi W."/>
            <person name="Du L."/>
            <person name="Sun Y."/>
            <person name="Zhan W."/>
            <person name="Jiang J.F."/>
            <person name="Wang Q."/>
            <person name="Zhang B."/>
            <person name="Ji P."/>
            <person name="Bell-Sakyi L."/>
            <person name="Cui X.M."/>
            <person name="Yuan T.T."/>
            <person name="Jiang B.G."/>
            <person name="Yang W.F."/>
            <person name="Lam T.T."/>
            <person name="Chang Q.C."/>
            <person name="Ding S.J."/>
            <person name="Wang X.J."/>
            <person name="Zhu J.G."/>
            <person name="Ruan X.D."/>
            <person name="Zhao L."/>
            <person name="Wei J.T."/>
            <person name="Ye R.Z."/>
            <person name="Que T.C."/>
            <person name="Du C.H."/>
            <person name="Zhou Y.H."/>
            <person name="Cheng J.X."/>
            <person name="Dai P.F."/>
            <person name="Guo W.B."/>
            <person name="Han X.H."/>
            <person name="Huang E.J."/>
            <person name="Li L.F."/>
            <person name="Wei W."/>
            <person name="Gao Y.C."/>
            <person name="Liu J.Z."/>
            <person name="Shao H.Z."/>
            <person name="Wang X."/>
            <person name="Wang C.C."/>
            <person name="Yang T.C."/>
            <person name="Huo Q.B."/>
            <person name="Li W."/>
            <person name="Chen H.Y."/>
            <person name="Chen S.E."/>
            <person name="Zhou L.G."/>
            <person name="Ni X.B."/>
            <person name="Tian J.H."/>
            <person name="Sheng Y."/>
            <person name="Liu T."/>
            <person name="Pan Y.S."/>
            <person name="Xia L.Y."/>
            <person name="Li J."/>
            <person name="Zhao F."/>
            <person name="Cao W.C."/>
        </authorList>
    </citation>
    <scope>NUCLEOTIDE SEQUENCE [LARGE SCALE GENOMIC DNA]</scope>
    <source>
        <strain evidence="1">HaeL-2018</strain>
    </source>
</reference>
<gene>
    <name evidence="1" type="ORF">HPB48_002290</name>
</gene>
<dbReference type="VEuPathDB" id="VectorBase:HLOH_043042"/>
<comment type="caution">
    <text evidence="1">The sequence shown here is derived from an EMBL/GenBank/DDBJ whole genome shotgun (WGS) entry which is preliminary data.</text>
</comment>
<organism evidence="1 2">
    <name type="scientific">Haemaphysalis longicornis</name>
    <name type="common">Bush tick</name>
    <dbReference type="NCBI Taxonomy" id="44386"/>
    <lineage>
        <taxon>Eukaryota</taxon>
        <taxon>Metazoa</taxon>
        <taxon>Ecdysozoa</taxon>
        <taxon>Arthropoda</taxon>
        <taxon>Chelicerata</taxon>
        <taxon>Arachnida</taxon>
        <taxon>Acari</taxon>
        <taxon>Parasitiformes</taxon>
        <taxon>Ixodida</taxon>
        <taxon>Ixodoidea</taxon>
        <taxon>Ixodidae</taxon>
        <taxon>Haemaphysalinae</taxon>
        <taxon>Haemaphysalis</taxon>
    </lineage>
</organism>
<evidence type="ECO:0000313" key="2">
    <source>
        <dbReference type="Proteomes" id="UP000821853"/>
    </source>
</evidence>
<evidence type="ECO:0000313" key="1">
    <source>
        <dbReference type="EMBL" id="KAH9362312.1"/>
    </source>
</evidence>
<accession>A0A9J6FIP9</accession>
<dbReference type="EMBL" id="JABSTR010000001">
    <property type="protein sequence ID" value="KAH9362312.1"/>
    <property type="molecule type" value="Genomic_DNA"/>
</dbReference>
<dbReference type="AlphaFoldDB" id="A0A9J6FIP9"/>